<dbReference type="PANTHER" id="PTHR43459:SF1">
    <property type="entry name" value="EG:BACN32G11.4 PROTEIN"/>
    <property type="match status" value="1"/>
</dbReference>
<evidence type="ECO:0000313" key="2">
    <source>
        <dbReference type="Proteomes" id="UP001596004"/>
    </source>
</evidence>
<dbReference type="Gene3D" id="3.90.226.10">
    <property type="entry name" value="2-enoyl-CoA Hydratase, Chain A, domain 1"/>
    <property type="match status" value="1"/>
</dbReference>
<dbReference type="Proteomes" id="UP001596004">
    <property type="component" value="Unassembled WGS sequence"/>
</dbReference>
<name>A0ABV9C931_9ACTN</name>
<reference evidence="2" key="1">
    <citation type="journal article" date="2019" name="Int. J. Syst. Evol. Microbiol.">
        <title>The Global Catalogue of Microorganisms (GCM) 10K type strain sequencing project: providing services to taxonomists for standard genome sequencing and annotation.</title>
        <authorList>
            <consortium name="The Broad Institute Genomics Platform"/>
            <consortium name="The Broad Institute Genome Sequencing Center for Infectious Disease"/>
            <person name="Wu L."/>
            <person name="Ma J."/>
        </authorList>
    </citation>
    <scope>NUCLEOTIDE SEQUENCE [LARGE SCALE GENOMIC DNA]</scope>
    <source>
        <strain evidence="2">CGMCC 4.7132</strain>
    </source>
</reference>
<gene>
    <name evidence="1" type="ORF">ACFO60_00640</name>
</gene>
<dbReference type="RefSeq" id="WP_380835637.1">
    <property type="nucleotide sequence ID" value="NZ_JBHSFP010000001.1"/>
</dbReference>
<dbReference type="PANTHER" id="PTHR43459">
    <property type="entry name" value="ENOYL-COA HYDRATASE"/>
    <property type="match status" value="1"/>
</dbReference>
<evidence type="ECO:0000313" key="1">
    <source>
        <dbReference type="EMBL" id="MFC4529253.1"/>
    </source>
</evidence>
<accession>A0ABV9C931</accession>
<dbReference type="CDD" id="cd06558">
    <property type="entry name" value="crotonase-like"/>
    <property type="match status" value="1"/>
</dbReference>
<dbReference type="EMBL" id="JBHSFP010000001">
    <property type="protein sequence ID" value="MFC4529253.1"/>
    <property type="molecule type" value="Genomic_DNA"/>
</dbReference>
<sequence length="263" mass="28466">MSDLVLSSLDEGVLTLTFNRPDRLNAWTDAMGRRYFDLLEEAERDPGVRVVVVTGAGRGFCAGADFQTLKALQEGSYDVEPDERPATHPTTIGKPVIAAVNGACAGLGLVHAVVCDLVFTAAEAKWTTAFARRGLVAEYGLAWILPRLIGQARAMDILLSGRTFTGVEAGELGLANRVAPGERLLEETLAYARELAAHSSPASMAVIKRQVWGDWQRSLEESRTEAVRLMMESFARPDFAEGVAGFLERRPPAFPPFAGHLPA</sequence>
<comment type="caution">
    <text evidence="1">The sequence shown here is derived from an EMBL/GenBank/DDBJ whole genome shotgun (WGS) entry which is preliminary data.</text>
</comment>
<dbReference type="InterPro" id="IPR001753">
    <property type="entry name" value="Enoyl-CoA_hydra/iso"/>
</dbReference>
<dbReference type="Pfam" id="PF00378">
    <property type="entry name" value="ECH_1"/>
    <property type="match status" value="1"/>
</dbReference>
<proteinExistence type="predicted"/>
<organism evidence="1 2">
    <name type="scientific">Sphaerisporangium dianthi</name>
    <dbReference type="NCBI Taxonomy" id="1436120"/>
    <lineage>
        <taxon>Bacteria</taxon>
        <taxon>Bacillati</taxon>
        <taxon>Actinomycetota</taxon>
        <taxon>Actinomycetes</taxon>
        <taxon>Streptosporangiales</taxon>
        <taxon>Streptosporangiaceae</taxon>
        <taxon>Sphaerisporangium</taxon>
    </lineage>
</organism>
<protein>
    <submittedName>
        <fullName evidence="1">Enoyl-CoA hydratase-related protein</fullName>
    </submittedName>
</protein>
<keyword evidence="2" id="KW-1185">Reference proteome</keyword>
<dbReference type="SUPFAM" id="SSF52096">
    <property type="entry name" value="ClpP/crotonase"/>
    <property type="match status" value="1"/>
</dbReference>
<dbReference type="InterPro" id="IPR029045">
    <property type="entry name" value="ClpP/crotonase-like_dom_sf"/>
</dbReference>